<dbReference type="GO" id="GO:0007165">
    <property type="term" value="P:signal transduction"/>
    <property type="evidence" value="ECO:0007669"/>
    <property type="project" value="TreeGrafter"/>
</dbReference>
<dbReference type="InterPro" id="IPR008862">
    <property type="entry name" value="Tcp11"/>
</dbReference>
<evidence type="ECO:0000256" key="2">
    <source>
        <dbReference type="SAM" id="MobiDB-lite"/>
    </source>
</evidence>
<accession>A0A4S2LS10</accession>
<evidence type="ECO:0008006" key="5">
    <source>
        <dbReference type="Google" id="ProtNLM"/>
    </source>
</evidence>
<dbReference type="Pfam" id="PF05794">
    <property type="entry name" value="Tcp11"/>
    <property type="match status" value="1"/>
</dbReference>
<feature type="region of interest" description="Disordered" evidence="2">
    <location>
        <begin position="547"/>
        <end position="567"/>
    </location>
</feature>
<dbReference type="EMBL" id="SJOL01007113">
    <property type="protein sequence ID" value="TGZ63597.1"/>
    <property type="molecule type" value="Genomic_DNA"/>
</dbReference>
<feature type="region of interest" description="Disordered" evidence="2">
    <location>
        <begin position="436"/>
        <end position="456"/>
    </location>
</feature>
<comment type="similarity">
    <text evidence="1">Belongs to the TCP11 family.</text>
</comment>
<feature type="region of interest" description="Disordered" evidence="2">
    <location>
        <begin position="612"/>
        <end position="645"/>
    </location>
</feature>
<dbReference type="AlphaFoldDB" id="A0A4S2LS10"/>
<gene>
    <name evidence="3" type="ORF">CRM22_006810</name>
</gene>
<evidence type="ECO:0000313" key="4">
    <source>
        <dbReference type="Proteomes" id="UP000308267"/>
    </source>
</evidence>
<protein>
    <recommendedName>
        <fullName evidence="5">T-complex protein 11-like protein 1</fullName>
    </recommendedName>
</protein>
<organism evidence="3 4">
    <name type="scientific">Opisthorchis felineus</name>
    <dbReference type="NCBI Taxonomy" id="147828"/>
    <lineage>
        <taxon>Eukaryota</taxon>
        <taxon>Metazoa</taxon>
        <taxon>Spiralia</taxon>
        <taxon>Lophotrochozoa</taxon>
        <taxon>Platyhelminthes</taxon>
        <taxon>Trematoda</taxon>
        <taxon>Digenea</taxon>
        <taxon>Opisthorchiida</taxon>
        <taxon>Opisthorchiata</taxon>
        <taxon>Opisthorchiidae</taxon>
        <taxon>Opisthorchis</taxon>
    </lineage>
</organism>
<dbReference type="PANTHER" id="PTHR12832:SF11">
    <property type="entry name" value="LD23868P"/>
    <property type="match status" value="1"/>
</dbReference>
<feature type="compositionally biased region" description="Polar residues" evidence="2">
    <location>
        <begin position="613"/>
        <end position="624"/>
    </location>
</feature>
<comment type="caution">
    <text evidence="3">The sequence shown here is derived from an EMBL/GenBank/DDBJ whole genome shotgun (WGS) entry which is preliminary data.</text>
</comment>
<name>A0A4S2LS10_OPIFE</name>
<dbReference type="STRING" id="147828.A0A4S2LS10"/>
<keyword evidence="4" id="KW-1185">Reference proteome</keyword>
<feature type="compositionally biased region" description="Polar residues" evidence="2">
    <location>
        <begin position="31"/>
        <end position="44"/>
    </location>
</feature>
<feature type="region of interest" description="Disordered" evidence="2">
    <location>
        <begin position="1"/>
        <end position="44"/>
    </location>
</feature>
<sequence length="645" mass="71326">MESEDEANKNTEGQNNITEDDPGMPIKKQPSPRQGFQLPSSPPTFVTMRQLTEAANAFYNMSLAHEITVDSEFRIEKYDPPEDSLEHTVKETMHRAFWDMLRSSLEADPPDYQPTLNLLSEIKQSLNGLVLPNQKTLQKLVDSSLDLDAAKATLEQTGHLNLEAYAIQVINMMHQFCAPVRDQEVENLRKIDDPVEAFRNAFTLLEKMHMDLANFTIAQMRPYIRQQAVQYERSKFATFLDAQKALGLDGLRRTREWIKAAFSKLTNVSGSELPNTASASSASASHLPGERAGQQWVSADSDSSAEGFPLTPNNILREAYLELLVWPAGKDWPETVVMDQLRLTELGIQLANIVTLTSLVLVVCNFVASNASSIFPGSCLSRVDPSMMIQLKQMVCKSGIGILRNSTSTSTQQRGAAMAEEIIFTVERWLNTTLSSLKSTSTTPPDTNESTEETDASKAIHLLPDSLKETLSSQVVEVVSERHPVFILMNKRAIGFLRSALSAYPPEPLPLPPGFSILSDVTRLAVNAVTANQADCSTSPCGHCPPSQPIPSAMATGLRPRTPDTDPPKRLQKLEHLSLSNLASRLLPLLAHNRHVFGPQYAEIIQALLLPNTEPSPSTVTSQRFRSRSVSAKKSESEEETFEMT</sequence>
<dbReference type="PANTHER" id="PTHR12832">
    <property type="entry name" value="TESTIS-SPECIFIC PROTEIN PBS13 T-COMPLEX 11"/>
    <property type="match status" value="1"/>
</dbReference>
<dbReference type="Proteomes" id="UP000308267">
    <property type="component" value="Unassembled WGS sequence"/>
</dbReference>
<evidence type="ECO:0000256" key="1">
    <source>
        <dbReference type="ARBA" id="ARBA00010954"/>
    </source>
</evidence>
<evidence type="ECO:0000313" key="3">
    <source>
        <dbReference type="EMBL" id="TGZ63597.1"/>
    </source>
</evidence>
<proteinExistence type="inferred from homology"/>
<dbReference type="OrthoDB" id="276323at2759"/>
<reference evidence="3 4" key="1">
    <citation type="journal article" date="2019" name="BMC Genomics">
        <title>New insights from Opisthorchis felineus genome: update on genomics of the epidemiologically important liver flukes.</title>
        <authorList>
            <person name="Ershov N.I."/>
            <person name="Mordvinov V.A."/>
            <person name="Prokhortchouk E.B."/>
            <person name="Pakharukova M.Y."/>
            <person name="Gunbin K.V."/>
            <person name="Ustyantsev K."/>
            <person name="Genaev M.A."/>
            <person name="Blinov A.G."/>
            <person name="Mazur A."/>
            <person name="Boulygina E."/>
            <person name="Tsygankova S."/>
            <person name="Khrameeva E."/>
            <person name="Chekanov N."/>
            <person name="Fan G."/>
            <person name="Xiao A."/>
            <person name="Zhang H."/>
            <person name="Xu X."/>
            <person name="Yang H."/>
            <person name="Solovyev V."/>
            <person name="Lee S.M."/>
            <person name="Liu X."/>
            <person name="Afonnikov D.A."/>
            <person name="Skryabin K.G."/>
        </authorList>
    </citation>
    <scope>NUCLEOTIDE SEQUENCE [LARGE SCALE GENOMIC DNA]</scope>
    <source>
        <strain evidence="3">AK-0245</strain>
        <tissue evidence="3">Whole organism</tissue>
    </source>
</reference>